<dbReference type="Proteomes" id="UP000252519">
    <property type="component" value="Unassembled WGS sequence"/>
</dbReference>
<evidence type="ECO:0000256" key="1">
    <source>
        <dbReference type="SAM" id="MobiDB-lite"/>
    </source>
</evidence>
<dbReference type="AlphaFoldDB" id="A0A368G6N9"/>
<sequence>MEEFKKKLTALPEGYARTSLAPEELQTFETVKRLEDGIKSTSQPIHFEAGKKILEKFDRKKFMEEFKKKLNALPDDYMKGTTAIPEAHSSNIAALTPTTKKKLFTLQSTSDTSSGHPTSEGPLPRQTSREIGIEKFDRQKFIEEFKKKLTALPDGYTHKPPIDLPKSFTWKHERFTLPPSVFLLQTTSPAAMRMRKFPKTKTSSGSPKVKDFHIVSVEDAKKRIGEVLPQEKDAYTVMPETVPTLDFVTETRIAVEKTLEEMSRPKDLCDEPLHPRLEEDCNNENWFMDGTYILLNGDDQAMAETRQFLVNR</sequence>
<organism evidence="2 3">
    <name type="scientific">Ancylostoma caninum</name>
    <name type="common">Dog hookworm</name>
    <dbReference type="NCBI Taxonomy" id="29170"/>
    <lineage>
        <taxon>Eukaryota</taxon>
        <taxon>Metazoa</taxon>
        <taxon>Ecdysozoa</taxon>
        <taxon>Nematoda</taxon>
        <taxon>Chromadorea</taxon>
        <taxon>Rhabditida</taxon>
        <taxon>Rhabditina</taxon>
        <taxon>Rhabditomorpha</taxon>
        <taxon>Strongyloidea</taxon>
        <taxon>Ancylostomatidae</taxon>
        <taxon>Ancylostomatinae</taxon>
        <taxon>Ancylostoma</taxon>
    </lineage>
</organism>
<feature type="region of interest" description="Disordered" evidence="1">
    <location>
        <begin position="107"/>
        <end position="130"/>
    </location>
</feature>
<name>A0A368G6N9_ANCCA</name>
<dbReference type="EMBL" id="JOJR01000408">
    <property type="protein sequence ID" value="RCN38337.1"/>
    <property type="molecule type" value="Genomic_DNA"/>
</dbReference>
<feature type="compositionally biased region" description="Polar residues" evidence="1">
    <location>
        <begin position="107"/>
        <end position="117"/>
    </location>
</feature>
<comment type="caution">
    <text evidence="2">The sequence shown here is derived from an EMBL/GenBank/DDBJ whole genome shotgun (WGS) entry which is preliminary data.</text>
</comment>
<dbReference type="OrthoDB" id="5877545at2759"/>
<gene>
    <name evidence="2" type="ORF">ANCCAN_15750</name>
</gene>
<proteinExistence type="predicted"/>
<evidence type="ECO:0000313" key="2">
    <source>
        <dbReference type="EMBL" id="RCN38337.1"/>
    </source>
</evidence>
<keyword evidence="3" id="KW-1185">Reference proteome</keyword>
<reference evidence="2 3" key="1">
    <citation type="submission" date="2014-10" db="EMBL/GenBank/DDBJ databases">
        <title>Draft genome of the hookworm Ancylostoma caninum.</title>
        <authorList>
            <person name="Mitreva M."/>
        </authorList>
    </citation>
    <scope>NUCLEOTIDE SEQUENCE [LARGE SCALE GENOMIC DNA]</scope>
    <source>
        <strain evidence="2 3">Baltimore</strain>
    </source>
</reference>
<dbReference type="STRING" id="29170.A0A368G6N9"/>
<accession>A0A368G6N9</accession>
<evidence type="ECO:0000313" key="3">
    <source>
        <dbReference type="Proteomes" id="UP000252519"/>
    </source>
</evidence>
<protein>
    <submittedName>
        <fullName evidence="2">Uncharacterized protein</fullName>
    </submittedName>
</protein>